<evidence type="ECO:0000313" key="2">
    <source>
        <dbReference type="Proteomes" id="UP000004994"/>
    </source>
</evidence>
<dbReference type="Proteomes" id="UP000004994">
    <property type="component" value="Chromosome 10"/>
</dbReference>
<accession>A0A3Q7JAG1</accession>
<dbReference type="Gramene" id="Solyc10g047450.1.1">
    <property type="protein sequence ID" value="Solyc10g047450.1.1.1"/>
    <property type="gene ID" value="Solyc10g047450.1"/>
</dbReference>
<protein>
    <submittedName>
        <fullName evidence="1">Uncharacterized protein</fullName>
    </submittedName>
</protein>
<reference evidence="1" key="2">
    <citation type="submission" date="2019-01" db="UniProtKB">
        <authorList>
            <consortium name="EnsemblPlants"/>
        </authorList>
    </citation>
    <scope>IDENTIFICATION</scope>
    <source>
        <strain evidence="1">cv. Heinz 1706</strain>
    </source>
</reference>
<evidence type="ECO:0000313" key="1">
    <source>
        <dbReference type="EnsemblPlants" id="Solyc10g047450.1.1.1"/>
    </source>
</evidence>
<name>A0A3Q7JAG1_SOLLC</name>
<dbReference type="AlphaFoldDB" id="A0A3Q7JAG1"/>
<proteinExistence type="predicted"/>
<organism evidence="1">
    <name type="scientific">Solanum lycopersicum</name>
    <name type="common">Tomato</name>
    <name type="synonym">Lycopersicon esculentum</name>
    <dbReference type="NCBI Taxonomy" id="4081"/>
    <lineage>
        <taxon>Eukaryota</taxon>
        <taxon>Viridiplantae</taxon>
        <taxon>Streptophyta</taxon>
        <taxon>Embryophyta</taxon>
        <taxon>Tracheophyta</taxon>
        <taxon>Spermatophyta</taxon>
        <taxon>Magnoliopsida</taxon>
        <taxon>eudicotyledons</taxon>
        <taxon>Gunneridae</taxon>
        <taxon>Pentapetalae</taxon>
        <taxon>asterids</taxon>
        <taxon>lamiids</taxon>
        <taxon>Solanales</taxon>
        <taxon>Solanaceae</taxon>
        <taxon>Solanoideae</taxon>
        <taxon>Solaneae</taxon>
        <taxon>Solanum</taxon>
        <taxon>Solanum subgen. Lycopersicon</taxon>
    </lineage>
</organism>
<reference evidence="1" key="1">
    <citation type="journal article" date="2012" name="Nature">
        <title>The tomato genome sequence provides insights into fleshy fruit evolution.</title>
        <authorList>
            <consortium name="Tomato Genome Consortium"/>
        </authorList>
    </citation>
    <scope>NUCLEOTIDE SEQUENCE [LARGE SCALE GENOMIC DNA]</scope>
    <source>
        <strain evidence="1">cv. Heinz 1706</strain>
    </source>
</reference>
<dbReference type="PaxDb" id="4081-Solyc10g047450.1.1"/>
<dbReference type="InParanoid" id="A0A3Q7JAG1"/>
<keyword evidence="2" id="KW-1185">Reference proteome</keyword>
<sequence length="53" mass="6310">MERRGFLFVQMVLRAVNEHEEITDTFFYLLSCSVGSVAQDLWWFTEILSMTYV</sequence>
<dbReference type="EnsemblPlants" id="Solyc10g047450.1.1">
    <property type="protein sequence ID" value="Solyc10g047450.1.1.1"/>
    <property type="gene ID" value="Solyc10g047450.1"/>
</dbReference>